<gene>
    <name evidence="1" type="ORF">IV66_GL001561</name>
</gene>
<comment type="caution">
    <text evidence="1">The sequence shown here is derived from an EMBL/GenBank/DDBJ whole genome shotgun (WGS) entry which is preliminary data.</text>
</comment>
<dbReference type="OrthoDB" id="9949758at2"/>
<keyword evidence="2" id="KW-1185">Reference proteome</keyword>
<name>A0A0R2LML1_9LACO</name>
<evidence type="ECO:0000313" key="1">
    <source>
        <dbReference type="EMBL" id="KRN99556.1"/>
    </source>
</evidence>
<protein>
    <submittedName>
        <fullName evidence="1">Uncharacterized protein</fullName>
    </submittedName>
</protein>
<dbReference type="AlphaFoldDB" id="A0A0R2LML1"/>
<evidence type="ECO:0000313" key="2">
    <source>
        <dbReference type="Proteomes" id="UP000051886"/>
    </source>
</evidence>
<proteinExistence type="predicted"/>
<dbReference type="Proteomes" id="UP000051886">
    <property type="component" value="Unassembled WGS sequence"/>
</dbReference>
<dbReference type="EMBL" id="JQCN01000031">
    <property type="protein sequence ID" value="KRN99556.1"/>
    <property type="molecule type" value="Genomic_DNA"/>
</dbReference>
<dbReference type="RefSeq" id="WP_017868740.1">
    <property type="nucleotide sequence ID" value="NZ_BJYB01000012.1"/>
</dbReference>
<dbReference type="PATRIC" id="fig|449659.4.peg.1587"/>
<organism evidence="1 2">
    <name type="scientific">Ligilactobacillus pobuzihii</name>
    <dbReference type="NCBI Taxonomy" id="449659"/>
    <lineage>
        <taxon>Bacteria</taxon>
        <taxon>Bacillati</taxon>
        <taxon>Bacillota</taxon>
        <taxon>Bacilli</taxon>
        <taxon>Lactobacillales</taxon>
        <taxon>Lactobacillaceae</taxon>
        <taxon>Ligilactobacillus</taxon>
    </lineage>
</organism>
<accession>A0A0R2LML1</accession>
<reference evidence="1 2" key="1">
    <citation type="journal article" date="2015" name="Genome Announc.">
        <title>Expanding the biotechnology potential of lactobacilli through comparative genomics of 213 strains and associated genera.</title>
        <authorList>
            <person name="Sun Z."/>
            <person name="Harris H.M."/>
            <person name="McCann A."/>
            <person name="Guo C."/>
            <person name="Argimon S."/>
            <person name="Zhang W."/>
            <person name="Yang X."/>
            <person name="Jeffery I.B."/>
            <person name="Cooney J.C."/>
            <person name="Kagawa T.F."/>
            <person name="Liu W."/>
            <person name="Song Y."/>
            <person name="Salvetti E."/>
            <person name="Wrobel A."/>
            <person name="Rasinkangas P."/>
            <person name="Parkhill J."/>
            <person name="Rea M.C."/>
            <person name="O'Sullivan O."/>
            <person name="Ritari J."/>
            <person name="Douillard F.P."/>
            <person name="Paul Ross R."/>
            <person name="Yang R."/>
            <person name="Briner A.E."/>
            <person name="Felis G.E."/>
            <person name="de Vos W.M."/>
            <person name="Barrangou R."/>
            <person name="Klaenhammer T.R."/>
            <person name="Caufield P.W."/>
            <person name="Cui Y."/>
            <person name="Zhang H."/>
            <person name="O'Toole P.W."/>
        </authorList>
    </citation>
    <scope>NUCLEOTIDE SEQUENCE [LARGE SCALE GENOMIC DNA]</scope>
    <source>
        <strain evidence="1 2">NBRC 103219</strain>
    </source>
</reference>
<sequence>MKHRVQNHLNQAAFLTGVAASGFVNAGFKAASAAKQNMYTRQRKHRDQDKVALGRVKHRPNVKEPAELLHGIKDDLDDIKDALVDIAEKK</sequence>